<evidence type="ECO:0000313" key="5">
    <source>
        <dbReference type="EMBL" id="GCE99975.1"/>
    </source>
</evidence>
<reference evidence="5 6" key="1">
    <citation type="submission" date="2019-01" db="EMBL/GenBank/DDBJ databases">
        <title>Draft Genome Sequencing of Zygosaccharomyces mellis Ca-7.</title>
        <authorList>
            <person name="Shiwa Y."/>
            <person name="Kanesaki Y."/>
            <person name="Ishige T."/>
            <person name="Mura K."/>
            <person name="Hori T."/>
            <person name="Tamura T."/>
        </authorList>
    </citation>
    <scope>NUCLEOTIDE SEQUENCE [LARGE SCALE GENOMIC DNA]</scope>
    <source>
        <strain evidence="5 6">Ca-7</strain>
    </source>
</reference>
<proteinExistence type="inferred from homology"/>
<dbReference type="FunFam" id="3.30.780.10:FF:000008">
    <property type="entry name" value="eukaryotic translation initiation factor 2D"/>
    <property type="match status" value="1"/>
</dbReference>
<feature type="domain" description="DM2" evidence="4">
    <location>
        <begin position="369"/>
        <end position="455"/>
    </location>
</feature>
<feature type="domain" description="SUI1" evidence="3">
    <location>
        <begin position="482"/>
        <end position="555"/>
    </location>
</feature>
<evidence type="ECO:0000259" key="3">
    <source>
        <dbReference type="PROSITE" id="PS50296"/>
    </source>
</evidence>
<dbReference type="InterPro" id="IPR003121">
    <property type="entry name" value="SWIB_MDM2_domain"/>
</dbReference>
<dbReference type="SUPFAM" id="SSF55159">
    <property type="entry name" value="eIF1-like"/>
    <property type="match status" value="1"/>
</dbReference>
<dbReference type="AlphaFoldDB" id="A0A4C2E735"/>
<name>A0A4C2E735_9SACH</name>
<dbReference type="InterPro" id="IPR036885">
    <property type="entry name" value="SWIB_MDM2_dom_sf"/>
</dbReference>
<dbReference type="GO" id="GO:0001731">
    <property type="term" value="P:formation of translation preinitiation complex"/>
    <property type="evidence" value="ECO:0007669"/>
    <property type="project" value="InterPro"/>
</dbReference>
<feature type="compositionally biased region" description="Polar residues" evidence="2">
    <location>
        <begin position="209"/>
        <end position="220"/>
    </location>
</feature>
<evidence type="ECO:0000259" key="4">
    <source>
        <dbReference type="PROSITE" id="PS51925"/>
    </source>
</evidence>
<evidence type="ECO:0000256" key="1">
    <source>
        <dbReference type="ARBA" id="ARBA00010359"/>
    </source>
</evidence>
<evidence type="ECO:0000256" key="2">
    <source>
        <dbReference type="SAM" id="MobiDB-lite"/>
    </source>
</evidence>
<comment type="similarity">
    <text evidence="1">Belongs to the eIF2D family.</text>
</comment>
<evidence type="ECO:0000313" key="6">
    <source>
        <dbReference type="Proteomes" id="UP000301737"/>
    </source>
</evidence>
<dbReference type="InterPro" id="IPR001950">
    <property type="entry name" value="SUI1"/>
</dbReference>
<dbReference type="CDD" id="cd21156">
    <property type="entry name" value="PUA_eIF2d-like"/>
    <property type="match status" value="1"/>
</dbReference>
<dbReference type="Pfam" id="PF26291">
    <property type="entry name" value="SWIB_eIF2D"/>
    <property type="match status" value="1"/>
</dbReference>
<dbReference type="InterPro" id="IPR058886">
    <property type="entry name" value="SWIB_eIF2D"/>
</dbReference>
<dbReference type="Gene3D" id="3.30.780.10">
    <property type="entry name" value="SUI1-like domain"/>
    <property type="match status" value="1"/>
</dbReference>
<feature type="region of interest" description="Disordered" evidence="2">
    <location>
        <begin position="180"/>
        <end position="226"/>
    </location>
</feature>
<feature type="compositionally biased region" description="Acidic residues" evidence="2">
    <location>
        <begin position="188"/>
        <end position="202"/>
    </location>
</feature>
<dbReference type="Pfam" id="PF26292">
    <property type="entry name" value="PUA_elF2D"/>
    <property type="match status" value="1"/>
</dbReference>
<dbReference type="Proteomes" id="UP000301737">
    <property type="component" value="Unassembled WGS sequence"/>
</dbReference>
<dbReference type="SUPFAM" id="SSF47592">
    <property type="entry name" value="SWIB/MDM2 domain"/>
    <property type="match status" value="1"/>
</dbReference>
<dbReference type="InterPro" id="IPR036877">
    <property type="entry name" value="SUI1_dom_sf"/>
</dbReference>
<dbReference type="InterPro" id="IPR015947">
    <property type="entry name" value="PUA-like_sf"/>
</dbReference>
<dbReference type="InterPro" id="IPR039759">
    <property type="entry name" value="eIF2D_SUI1"/>
</dbReference>
<dbReference type="Pfam" id="PF17832">
    <property type="entry name" value="Pre-PUA"/>
    <property type="match status" value="1"/>
</dbReference>
<dbReference type="Pfam" id="PF01253">
    <property type="entry name" value="SUI1"/>
    <property type="match status" value="1"/>
</dbReference>
<dbReference type="CDD" id="cd11608">
    <property type="entry name" value="eIF2D_C"/>
    <property type="match status" value="1"/>
</dbReference>
<dbReference type="PROSITE" id="PS51925">
    <property type="entry name" value="SWIB_MDM2"/>
    <property type="match status" value="1"/>
</dbReference>
<dbReference type="InterPro" id="IPR048248">
    <property type="entry name" value="PUA_eIF2d-like"/>
</dbReference>
<dbReference type="Pfam" id="PF25304">
    <property type="entry name" value="WHD_eIF2D"/>
    <property type="match status" value="1"/>
</dbReference>
<comment type="caution">
    <text evidence="5">The sequence shown here is derived from an EMBL/GenBank/DDBJ whole genome shotgun (WGS) entry which is preliminary data.</text>
</comment>
<dbReference type="InterPro" id="IPR057429">
    <property type="entry name" value="WH_eIF2D"/>
</dbReference>
<protein>
    <submittedName>
        <fullName evidence="5">Uncharacterized protein</fullName>
    </submittedName>
</protein>
<dbReference type="PANTHER" id="PTHR12217:SF4">
    <property type="entry name" value="EUKARYOTIC TRANSLATION INITIATION FACTOR 2D"/>
    <property type="match status" value="1"/>
</dbReference>
<feature type="region of interest" description="Disordered" evidence="2">
    <location>
        <begin position="333"/>
        <end position="364"/>
    </location>
</feature>
<dbReference type="Gene3D" id="3.10.400.20">
    <property type="match status" value="1"/>
</dbReference>
<gene>
    <name evidence="5" type="ORF">ZYGM_002773</name>
</gene>
<dbReference type="OrthoDB" id="199771at2759"/>
<dbReference type="InterPro" id="IPR041366">
    <property type="entry name" value="Pre-PUA"/>
</dbReference>
<organism evidence="5 6">
    <name type="scientific">Zygosaccharomyces mellis</name>
    <dbReference type="NCBI Taxonomy" id="42258"/>
    <lineage>
        <taxon>Eukaryota</taxon>
        <taxon>Fungi</taxon>
        <taxon>Dikarya</taxon>
        <taxon>Ascomycota</taxon>
        <taxon>Saccharomycotina</taxon>
        <taxon>Saccharomycetes</taxon>
        <taxon>Saccharomycetales</taxon>
        <taxon>Saccharomycetaceae</taxon>
        <taxon>Zygosaccharomyces</taxon>
    </lineage>
</organism>
<dbReference type="PROSITE" id="PS50296">
    <property type="entry name" value="SUI1"/>
    <property type="match status" value="1"/>
</dbReference>
<dbReference type="SUPFAM" id="SSF88697">
    <property type="entry name" value="PUA domain-like"/>
    <property type="match status" value="1"/>
</dbReference>
<dbReference type="InterPro" id="IPR039757">
    <property type="entry name" value="EIF2D"/>
</dbReference>
<dbReference type="GO" id="GO:0003743">
    <property type="term" value="F:translation initiation factor activity"/>
    <property type="evidence" value="ECO:0007669"/>
    <property type="project" value="InterPro"/>
</dbReference>
<dbReference type="EMBL" id="BIMX01000014">
    <property type="protein sequence ID" value="GCE99975.1"/>
    <property type="molecule type" value="Genomic_DNA"/>
</dbReference>
<sequence>MFKKDPHVKALSNLKNSEAKRLLATCRDQTGNQDYSFPTGVIKQTNFQAQTSIGTVYTDADNKPIWFKEKHGNLLFPTVFACWSHPGLVPVVLTHGFVVEERLFNGANLMLAGTVLPFDLRLKPGRVCGIASKNAPDVVMAIGIVQLDLPSYDSVLGKTGVAVQLVHYLPDGLSKVFKVNAEPPVPLEDSDDEEGEEQENQENQEGTKDSAQQPSSQGLPSQEKPVDIDDIAEVLDEFRLEDVDQFLTRALYYTLTQDAKLELPISASNFISNHINHNLPSVDHEKVNVRKSSWKKTAKFLKHFEKEGFLKLKGKGDDLTVIGANKQKPELQNFQPYEISGGSGSGGTKPSSSKNDNKKDGSPQLRCETLYKPINLAKEFIQLTDLNPHDVLYTSQELKNALNGYIASNNLADLNDKKMVILDDLLYHLVNKKQKDTTAPRLVSRATIIEPLLSNNFTPHFQIYKGNIPLFKNPSRGNLPNIEIVTEMKIGRKVITRVSRFEIFHIDEDELAATLRRLCSGSTTIGETMTSPKYKEVTVQGPHGPLIIDYLNSLGIPTKWIKFDNKLKKKKKAGGR</sequence>
<keyword evidence="6" id="KW-1185">Reference proteome</keyword>
<accession>A0A4C2E735</accession>
<dbReference type="PANTHER" id="PTHR12217">
    <property type="entry name" value="EUKARYOTIC TRANSLATION INITIATION FACTOR 2D"/>
    <property type="match status" value="1"/>
</dbReference>